<dbReference type="AlphaFoldDB" id="A0A4Q7Z0P5"/>
<comment type="caution">
    <text evidence="2">The sequence shown here is derived from an EMBL/GenBank/DDBJ whole genome shotgun (WGS) entry which is preliminary data.</text>
</comment>
<dbReference type="PROSITE" id="PS51257">
    <property type="entry name" value="PROKAR_LIPOPROTEIN"/>
    <property type="match status" value="1"/>
</dbReference>
<feature type="region of interest" description="Disordered" evidence="1">
    <location>
        <begin position="56"/>
        <end position="83"/>
    </location>
</feature>
<dbReference type="EMBL" id="SHKW01000001">
    <property type="protein sequence ID" value="RZU43404.1"/>
    <property type="molecule type" value="Genomic_DNA"/>
</dbReference>
<gene>
    <name evidence="2" type="ORF">BDD14_5063</name>
</gene>
<evidence type="ECO:0000313" key="2">
    <source>
        <dbReference type="EMBL" id="RZU43404.1"/>
    </source>
</evidence>
<feature type="compositionally biased region" description="Low complexity" evidence="1">
    <location>
        <begin position="62"/>
        <end position="77"/>
    </location>
</feature>
<accession>A0A4Q7Z0P5</accession>
<dbReference type="Proteomes" id="UP000292958">
    <property type="component" value="Unassembled WGS sequence"/>
</dbReference>
<sequence>MLLFPRRHATLAIAHLVSASLFTSGCGSGGTVIIDKGDPNLRYTPPGSYQYQVTATDTTGVPLSQPSPSTSRSPHSSSLERTA</sequence>
<evidence type="ECO:0000256" key="1">
    <source>
        <dbReference type="SAM" id="MobiDB-lite"/>
    </source>
</evidence>
<protein>
    <submittedName>
        <fullName evidence="2">Uncharacterized protein</fullName>
    </submittedName>
</protein>
<dbReference type="OrthoDB" id="98296at2"/>
<reference evidence="2 3" key="1">
    <citation type="submission" date="2019-02" db="EMBL/GenBank/DDBJ databases">
        <title>Genomic Encyclopedia of Archaeal and Bacterial Type Strains, Phase II (KMG-II): from individual species to whole genera.</title>
        <authorList>
            <person name="Goeker M."/>
        </authorList>
    </citation>
    <scope>NUCLEOTIDE SEQUENCE [LARGE SCALE GENOMIC DNA]</scope>
    <source>
        <strain evidence="2 3">DSM 18101</strain>
    </source>
</reference>
<name>A0A4Q7Z0P5_9BACT</name>
<keyword evidence="3" id="KW-1185">Reference proteome</keyword>
<proteinExistence type="predicted"/>
<evidence type="ECO:0000313" key="3">
    <source>
        <dbReference type="Proteomes" id="UP000292958"/>
    </source>
</evidence>
<organism evidence="2 3">
    <name type="scientific">Edaphobacter modestus</name>
    <dbReference type="NCBI Taxonomy" id="388466"/>
    <lineage>
        <taxon>Bacteria</taxon>
        <taxon>Pseudomonadati</taxon>
        <taxon>Acidobacteriota</taxon>
        <taxon>Terriglobia</taxon>
        <taxon>Terriglobales</taxon>
        <taxon>Acidobacteriaceae</taxon>
        <taxon>Edaphobacter</taxon>
    </lineage>
</organism>
<dbReference type="RefSeq" id="WP_130421938.1">
    <property type="nucleotide sequence ID" value="NZ_SHKW01000001.1"/>
</dbReference>